<reference evidence="1 2" key="1">
    <citation type="journal article" date="2017" name="Int. J. Syst. Evol. Microbiol.">
        <title>Mycobacterium talmoniae sp. nov., a slowly growing mycobacterium isolated from human respiratory samples.</title>
        <authorList>
            <person name="Davidson R.M."/>
            <person name="DeGroote M.A."/>
            <person name="Marola J.L."/>
            <person name="Buss S."/>
            <person name="Jones V."/>
            <person name="McNeil M.R."/>
            <person name="Freifeld A.G."/>
            <person name="Elaine Epperson L."/>
            <person name="Hasan N.A."/>
            <person name="Jackson M."/>
            <person name="Iwen P.C."/>
            <person name="Salfinger M."/>
            <person name="Strong M."/>
        </authorList>
    </citation>
    <scope>NUCLEOTIDE SEQUENCE [LARGE SCALE GENOMIC DNA]</scope>
    <source>
        <strain evidence="1 2">ATCC BAA-2683</strain>
    </source>
</reference>
<evidence type="ECO:0000313" key="2">
    <source>
        <dbReference type="Proteomes" id="UP000238296"/>
    </source>
</evidence>
<protein>
    <submittedName>
        <fullName evidence="1">Uncharacterized protein</fullName>
    </submittedName>
</protein>
<dbReference type="Proteomes" id="UP000238296">
    <property type="component" value="Unassembled WGS sequence"/>
</dbReference>
<comment type="caution">
    <text evidence="1">The sequence shown here is derived from an EMBL/GenBank/DDBJ whole genome shotgun (WGS) entry which is preliminary data.</text>
</comment>
<gene>
    <name evidence="1" type="ORF">C1Y40_05520</name>
</gene>
<dbReference type="AlphaFoldDB" id="A0A2S8BCE3"/>
<proteinExistence type="predicted"/>
<evidence type="ECO:0000313" key="1">
    <source>
        <dbReference type="EMBL" id="PQM44319.1"/>
    </source>
</evidence>
<name>A0A2S8BCE3_9MYCO</name>
<accession>A0A2S8BCE3</accession>
<organism evidence="1 2">
    <name type="scientific">Mycobacterium talmoniae</name>
    <dbReference type="NCBI Taxonomy" id="1858794"/>
    <lineage>
        <taxon>Bacteria</taxon>
        <taxon>Bacillati</taxon>
        <taxon>Actinomycetota</taxon>
        <taxon>Actinomycetes</taxon>
        <taxon>Mycobacteriales</taxon>
        <taxon>Mycobacteriaceae</taxon>
        <taxon>Mycobacterium</taxon>
    </lineage>
</organism>
<dbReference type="EMBL" id="PPEA01000850">
    <property type="protein sequence ID" value="PQM44319.1"/>
    <property type="molecule type" value="Genomic_DNA"/>
</dbReference>
<sequence length="82" mass="9298">MHRGLGDAIHIDQAGQPGVAVQPHPKALRFQGFPAENHRLKFELIPQLGPYRVDRLQRIKRRRGLAQHIDPFGDQQGVQLFG</sequence>